<dbReference type="Pfam" id="PF00803">
    <property type="entry name" value="3A"/>
    <property type="match status" value="1"/>
</dbReference>
<evidence type="ECO:0000313" key="4">
    <source>
        <dbReference type="EMBL" id="QPL17817.1"/>
    </source>
</evidence>
<evidence type="ECO:0000256" key="2">
    <source>
        <dbReference type="ARBA" id="ARBA00023031"/>
    </source>
</evidence>
<feature type="region of interest" description="Disordered" evidence="3">
    <location>
        <begin position="257"/>
        <end position="325"/>
    </location>
</feature>
<dbReference type="EMBL" id="MT362605">
    <property type="protein sequence ID" value="QPL17817.1"/>
    <property type="molecule type" value="Genomic_RNA"/>
</dbReference>
<keyword evidence="1" id="KW-0813">Transport</keyword>
<evidence type="ECO:0000256" key="3">
    <source>
        <dbReference type="SAM" id="MobiDB-lite"/>
    </source>
</evidence>
<accession>A0A7T0M800</accession>
<sequence>MASTITSNDISELEDILSTNYTEDGLFKSEFSICIRTNKKFGLGFLTPDDLASRVAGYFKRLGENHGVMNMESYREVSDIVLVVVPQVDDGATITLSLVDTAKPLTPVNGQEIRHAASDGPVLVVFNCSYSIPNADRVTFEGNQRHRRLAIRYEVDCDVVGSGNEVTTFAVTPLWRERHNMRPAYNLVPDPVMISIKVGYKTPLIVKNHRQLKQAIQSGLVTYGHVSEAPMVSGEADITNNNKNLVVDAADVKKHAPMSLASSGSSRPLSLTGSRNGRSRGRSSSPGGSSSSRTGVGNLSVPRPSSLTPPSAPLIVEEVSNSERK</sequence>
<protein>
    <submittedName>
        <fullName evidence="4">Movement protein</fullName>
    </submittedName>
</protein>
<organism evidence="4">
    <name type="scientific">Pistachio virus Y</name>
    <dbReference type="NCBI Taxonomy" id="2794239"/>
    <lineage>
        <taxon>Viruses</taxon>
        <taxon>Riboviria</taxon>
        <taxon>Orthornavirae</taxon>
        <taxon>Kitrinoviricota</taxon>
        <taxon>Alsuviricetes</taxon>
        <taxon>Martellivirales</taxon>
        <taxon>Kitaviridae</taxon>
        <taxon>Cilevirus</taxon>
        <taxon>Cilevirus pistaciae</taxon>
    </lineage>
</organism>
<name>A0A7T0M800_9VIRU</name>
<reference evidence="4" key="1">
    <citation type="submission" date="2020-04" db="EMBL/GenBank/DDBJ databases">
        <title>Transcriptome data analysis revealed novel viruses for genus Pistacia in Iran, China, and Italy.</title>
        <authorList>
            <person name="Mohammadi M."/>
            <person name="Hosseini A."/>
            <person name="Nasrollanejad S."/>
        </authorList>
    </citation>
    <scope>NUCLEOTIDE SEQUENCE</scope>
</reference>
<evidence type="ECO:0000256" key="1">
    <source>
        <dbReference type="ARBA" id="ARBA00022448"/>
    </source>
</evidence>
<dbReference type="GO" id="GO:0046740">
    <property type="term" value="P:transport of virus in host, cell to cell"/>
    <property type="evidence" value="ECO:0007669"/>
    <property type="project" value="UniProtKB-KW"/>
</dbReference>
<feature type="compositionally biased region" description="Low complexity" evidence="3">
    <location>
        <begin position="257"/>
        <end position="293"/>
    </location>
</feature>
<proteinExistence type="predicted"/>
<dbReference type="InterPro" id="IPR000603">
    <property type="entry name" value="MPV"/>
</dbReference>
<keyword evidence="2" id="KW-0916">Viral movement protein</keyword>